<evidence type="ECO:0000313" key="2">
    <source>
        <dbReference type="EMBL" id="WVY92087.1"/>
    </source>
</evidence>
<dbReference type="EMBL" id="CP144690">
    <property type="protein sequence ID" value="WVY92087.1"/>
    <property type="molecule type" value="Genomic_DNA"/>
</dbReference>
<sequence>KRRYLYLFNLIFLINILKYINKNQIDSALCRRRYLCDKNTPHSRYYSTCNLTFTPSFLSHCSWLSLFAASRCFFALFLGLIRASPPFDQWLGLLSFVSSTLGSFSSVHSTLGLLLLRSQCVKAPSLPFHQCVRCLRRFSFNLTCTSLLAPSVHSRFSFVSGLPFSGFTFLLPSSLLGFNLCSCTGFRNPLSLASGKP</sequence>
<keyword evidence="1" id="KW-0732">Signal</keyword>
<feature type="non-terminal residue" evidence="2">
    <location>
        <position position="1"/>
    </location>
</feature>
<accession>A0AAQ3MJ69</accession>
<evidence type="ECO:0000256" key="1">
    <source>
        <dbReference type="SAM" id="SignalP"/>
    </source>
</evidence>
<protein>
    <submittedName>
        <fullName evidence="2">Uncharacterized protein</fullName>
    </submittedName>
</protein>
<feature type="chain" id="PRO_5042909571" evidence="1">
    <location>
        <begin position="23"/>
        <end position="197"/>
    </location>
</feature>
<dbReference type="Proteomes" id="UP001374535">
    <property type="component" value="Chromosome 11"/>
</dbReference>
<reference evidence="2 3" key="1">
    <citation type="journal article" date="2023" name="Life. Sci Alliance">
        <title>Evolutionary insights into 3D genome organization and epigenetic landscape of Vigna mungo.</title>
        <authorList>
            <person name="Junaid A."/>
            <person name="Singh B."/>
            <person name="Bhatia S."/>
        </authorList>
    </citation>
    <scope>NUCLEOTIDE SEQUENCE [LARGE SCALE GENOMIC DNA]</scope>
    <source>
        <strain evidence="2">Urdbean</strain>
    </source>
</reference>
<evidence type="ECO:0000313" key="3">
    <source>
        <dbReference type="Proteomes" id="UP001374535"/>
    </source>
</evidence>
<organism evidence="2 3">
    <name type="scientific">Vigna mungo</name>
    <name type="common">Black gram</name>
    <name type="synonym">Phaseolus mungo</name>
    <dbReference type="NCBI Taxonomy" id="3915"/>
    <lineage>
        <taxon>Eukaryota</taxon>
        <taxon>Viridiplantae</taxon>
        <taxon>Streptophyta</taxon>
        <taxon>Embryophyta</taxon>
        <taxon>Tracheophyta</taxon>
        <taxon>Spermatophyta</taxon>
        <taxon>Magnoliopsida</taxon>
        <taxon>eudicotyledons</taxon>
        <taxon>Gunneridae</taxon>
        <taxon>Pentapetalae</taxon>
        <taxon>rosids</taxon>
        <taxon>fabids</taxon>
        <taxon>Fabales</taxon>
        <taxon>Fabaceae</taxon>
        <taxon>Papilionoideae</taxon>
        <taxon>50 kb inversion clade</taxon>
        <taxon>NPAAA clade</taxon>
        <taxon>indigoferoid/millettioid clade</taxon>
        <taxon>Phaseoleae</taxon>
        <taxon>Vigna</taxon>
    </lineage>
</organism>
<name>A0AAQ3MJ69_VIGMU</name>
<proteinExistence type="predicted"/>
<feature type="signal peptide" evidence="1">
    <location>
        <begin position="1"/>
        <end position="22"/>
    </location>
</feature>
<keyword evidence="3" id="KW-1185">Reference proteome</keyword>
<gene>
    <name evidence="2" type="ORF">V8G54_037601</name>
</gene>
<dbReference type="AlphaFoldDB" id="A0AAQ3MJ69"/>